<dbReference type="OrthoDB" id="421226at2759"/>
<accession>A0A8N1SA30</accession>
<protein>
    <submittedName>
        <fullName evidence="2">Uncharacterized protein LOC105430115 isoform X3</fullName>
    </submittedName>
</protein>
<sequence>MNNRLPRNREPACRKARETPVAEARVVLAVFLVSPFSTLPDCEAISYPSGALNRCGSTPETRRNECAVLRYFRFADSVGPA</sequence>
<name>A0A8N1SA30_9HYME</name>
<dbReference type="Proteomes" id="UP000504615">
    <property type="component" value="Unplaced"/>
</dbReference>
<proteinExistence type="predicted"/>
<evidence type="ECO:0000313" key="2">
    <source>
        <dbReference type="RefSeq" id="XP_025074848.1"/>
    </source>
</evidence>
<organism evidence="1 2">
    <name type="scientific">Pogonomyrmex barbatus</name>
    <name type="common">red harvester ant</name>
    <dbReference type="NCBI Taxonomy" id="144034"/>
    <lineage>
        <taxon>Eukaryota</taxon>
        <taxon>Metazoa</taxon>
        <taxon>Ecdysozoa</taxon>
        <taxon>Arthropoda</taxon>
        <taxon>Hexapoda</taxon>
        <taxon>Insecta</taxon>
        <taxon>Pterygota</taxon>
        <taxon>Neoptera</taxon>
        <taxon>Endopterygota</taxon>
        <taxon>Hymenoptera</taxon>
        <taxon>Apocrita</taxon>
        <taxon>Aculeata</taxon>
        <taxon>Formicoidea</taxon>
        <taxon>Formicidae</taxon>
        <taxon>Myrmicinae</taxon>
        <taxon>Pogonomyrmex</taxon>
    </lineage>
</organism>
<dbReference type="RefSeq" id="XP_025074848.1">
    <property type="nucleotide sequence ID" value="XM_025219063.1"/>
</dbReference>
<keyword evidence="1" id="KW-1185">Reference proteome</keyword>
<dbReference type="AlphaFoldDB" id="A0A8N1SA30"/>
<reference evidence="2" key="1">
    <citation type="submission" date="2025-08" db="UniProtKB">
        <authorList>
            <consortium name="RefSeq"/>
        </authorList>
    </citation>
    <scope>IDENTIFICATION</scope>
</reference>
<dbReference type="GeneID" id="105430115"/>
<evidence type="ECO:0000313" key="1">
    <source>
        <dbReference type="Proteomes" id="UP000504615"/>
    </source>
</evidence>
<gene>
    <name evidence="2" type="primary">LOC105430115</name>
</gene>